<keyword evidence="3" id="KW-0647">Proteasome</keyword>
<feature type="compositionally biased region" description="Low complexity" evidence="4">
    <location>
        <begin position="270"/>
        <end position="285"/>
    </location>
</feature>
<dbReference type="InterPro" id="IPR045128">
    <property type="entry name" value="PI31-like"/>
</dbReference>
<organism evidence="6 7">
    <name type="scientific">Amblyomma americanum</name>
    <name type="common">Lone star tick</name>
    <dbReference type="NCBI Taxonomy" id="6943"/>
    <lineage>
        <taxon>Eukaryota</taxon>
        <taxon>Metazoa</taxon>
        <taxon>Ecdysozoa</taxon>
        <taxon>Arthropoda</taxon>
        <taxon>Chelicerata</taxon>
        <taxon>Arachnida</taxon>
        <taxon>Acari</taxon>
        <taxon>Parasitiformes</taxon>
        <taxon>Ixodida</taxon>
        <taxon>Ixodoidea</taxon>
        <taxon>Ixodidae</taxon>
        <taxon>Amblyomminae</taxon>
        <taxon>Amblyomma</taxon>
    </lineage>
</organism>
<dbReference type="GO" id="GO:0004866">
    <property type="term" value="F:endopeptidase inhibitor activity"/>
    <property type="evidence" value="ECO:0007669"/>
    <property type="project" value="InterPro"/>
</dbReference>
<dbReference type="PANTHER" id="PTHR13266:SF1">
    <property type="entry name" value="PROTEASOME INHIBITOR PI31 SUBUNIT"/>
    <property type="match status" value="1"/>
</dbReference>
<evidence type="ECO:0000313" key="7">
    <source>
        <dbReference type="Proteomes" id="UP001321473"/>
    </source>
</evidence>
<dbReference type="GO" id="GO:0070628">
    <property type="term" value="F:proteasome binding"/>
    <property type="evidence" value="ECO:0007669"/>
    <property type="project" value="InterPro"/>
</dbReference>
<feature type="domain" description="PI31 proteasome regulator N-terminal" evidence="5">
    <location>
        <begin position="63"/>
        <end position="192"/>
    </location>
</feature>
<evidence type="ECO:0000313" key="6">
    <source>
        <dbReference type="EMBL" id="KAK8773219.1"/>
    </source>
</evidence>
<accession>A0AAQ4EEK0</accession>
<evidence type="ECO:0000256" key="3">
    <source>
        <dbReference type="ARBA" id="ARBA00022942"/>
    </source>
</evidence>
<comment type="similarity">
    <text evidence="1">Belongs to the proteasome inhibitor PI31 family.</text>
</comment>
<dbReference type="Pfam" id="PF11566">
    <property type="entry name" value="PI31_Prot_N"/>
    <property type="match status" value="1"/>
</dbReference>
<dbReference type="Proteomes" id="UP001321473">
    <property type="component" value="Unassembled WGS sequence"/>
</dbReference>
<proteinExistence type="inferred from homology"/>
<reference evidence="6 7" key="1">
    <citation type="journal article" date="2023" name="Arcadia Sci">
        <title>De novo assembly of a long-read Amblyomma americanum tick genome.</title>
        <authorList>
            <person name="Chou S."/>
            <person name="Poskanzer K.E."/>
            <person name="Rollins M."/>
            <person name="Thuy-Boun P.S."/>
        </authorList>
    </citation>
    <scope>NUCLEOTIDE SEQUENCE [LARGE SCALE GENOMIC DNA]</scope>
    <source>
        <strain evidence="6">F_SG_1</strain>
        <tissue evidence="6">Salivary glands</tissue>
    </source>
</reference>
<evidence type="ECO:0000256" key="1">
    <source>
        <dbReference type="ARBA" id="ARBA00006405"/>
    </source>
</evidence>
<gene>
    <name evidence="6" type="ORF">V5799_012244</name>
</gene>
<sequence>MLPRRALPLLSFGTERRTSRPKPMPKPKETKIAKSAMSGTGIAPQSSADKYFGLELLYKACKDSFKSKSDALVLLVHYLLVRSGKRCQGTGEDWSKPPKSTELLPAGWNDNQAVYTLRYASTQGSERYVLKVIPSGSFLLVNVLNVRKERTASTNVTTDKFSTGEFEELSRAYKNLDDLVSKLSQEVVSALETIDSSSQASASREASRNVSQENNPLHIPSRQPGIEWTPQQEVPRLGQRDLDPFYHGPPGGGGMIMDPRQLPRPHHSDPGVGIPGIPRGSIPPGARFDPFGPPRPNVPGPAMRFSVPNPDHLPPPPDYDDMFS</sequence>
<dbReference type="GO" id="GO:0043161">
    <property type="term" value="P:proteasome-mediated ubiquitin-dependent protein catabolic process"/>
    <property type="evidence" value="ECO:0007669"/>
    <property type="project" value="InterPro"/>
</dbReference>
<evidence type="ECO:0000256" key="2">
    <source>
        <dbReference type="ARBA" id="ARBA00015575"/>
    </source>
</evidence>
<dbReference type="EMBL" id="JARKHS020017187">
    <property type="protein sequence ID" value="KAK8773219.1"/>
    <property type="molecule type" value="Genomic_DNA"/>
</dbReference>
<dbReference type="PANTHER" id="PTHR13266">
    <property type="entry name" value="PROTEASOME INHIBITOR"/>
    <property type="match status" value="1"/>
</dbReference>
<feature type="region of interest" description="Disordered" evidence="4">
    <location>
        <begin position="193"/>
        <end position="227"/>
    </location>
</feature>
<comment type="caution">
    <text evidence="6">The sequence shown here is derived from an EMBL/GenBank/DDBJ whole genome shotgun (WGS) entry which is preliminary data.</text>
</comment>
<feature type="region of interest" description="Disordered" evidence="4">
    <location>
        <begin position="239"/>
        <end position="324"/>
    </location>
</feature>
<name>A0AAQ4EEK0_AMBAM</name>
<dbReference type="InterPro" id="IPR021625">
    <property type="entry name" value="PI31_Prot_N"/>
</dbReference>
<dbReference type="GO" id="GO:0000502">
    <property type="term" value="C:proteasome complex"/>
    <property type="evidence" value="ECO:0007669"/>
    <property type="project" value="UniProtKB-KW"/>
</dbReference>
<dbReference type="Gene3D" id="3.40.1000.30">
    <property type="match status" value="1"/>
</dbReference>
<evidence type="ECO:0000256" key="4">
    <source>
        <dbReference type="SAM" id="MobiDB-lite"/>
    </source>
</evidence>
<evidence type="ECO:0000259" key="5">
    <source>
        <dbReference type="Pfam" id="PF11566"/>
    </source>
</evidence>
<keyword evidence="7" id="KW-1185">Reference proteome</keyword>
<dbReference type="AlphaFoldDB" id="A0AAQ4EEK0"/>
<feature type="region of interest" description="Disordered" evidence="4">
    <location>
        <begin position="11"/>
        <end position="41"/>
    </location>
</feature>
<protein>
    <recommendedName>
        <fullName evidence="2">Proteasome inhibitor PI31 subunit</fullName>
    </recommendedName>
</protein>